<dbReference type="EMBL" id="CANHGI010000004">
    <property type="protein sequence ID" value="CAI5447028.1"/>
    <property type="molecule type" value="Genomic_DNA"/>
</dbReference>
<reference evidence="1" key="1">
    <citation type="submission" date="2022-11" db="EMBL/GenBank/DDBJ databases">
        <authorList>
            <person name="Kikuchi T."/>
        </authorList>
    </citation>
    <scope>NUCLEOTIDE SEQUENCE</scope>
    <source>
        <strain evidence="1">PS1010</strain>
    </source>
</reference>
<accession>A0A9P1IME6</accession>
<keyword evidence="2" id="KW-1185">Reference proteome</keyword>
<sequence length="66" mass="7926">MLQNRFSQYMTEGEMDSCLNQFGNDAQFVKWMRKKVKVDNRMIYTAQGLRNSYEKYLEKDSKMDGK</sequence>
<organism evidence="1 2">
    <name type="scientific">Caenorhabditis angaria</name>
    <dbReference type="NCBI Taxonomy" id="860376"/>
    <lineage>
        <taxon>Eukaryota</taxon>
        <taxon>Metazoa</taxon>
        <taxon>Ecdysozoa</taxon>
        <taxon>Nematoda</taxon>
        <taxon>Chromadorea</taxon>
        <taxon>Rhabditida</taxon>
        <taxon>Rhabditina</taxon>
        <taxon>Rhabditomorpha</taxon>
        <taxon>Rhabditoidea</taxon>
        <taxon>Rhabditidae</taxon>
        <taxon>Peloderinae</taxon>
        <taxon>Caenorhabditis</taxon>
    </lineage>
</organism>
<dbReference type="Proteomes" id="UP001152747">
    <property type="component" value="Unassembled WGS sequence"/>
</dbReference>
<protein>
    <submittedName>
        <fullName evidence="1">Uncharacterized protein</fullName>
    </submittedName>
</protein>
<evidence type="ECO:0000313" key="2">
    <source>
        <dbReference type="Proteomes" id="UP001152747"/>
    </source>
</evidence>
<evidence type="ECO:0000313" key="1">
    <source>
        <dbReference type="EMBL" id="CAI5447028.1"/>
    </source>
</evidence>
<dbReference type="AlphaFoldDB" id="A0A9P1IME6"/>
<proteinExistence type="predicted"/>
<comment type="caution">
    <text evidence="1">The sequence shown here is derived from an EMBL/GenBank/DDBJ whole genome shotgun (WGS) entry which is preliminary data.</text>
</comment>
<name>A0A9P1IME6_9PELO</name>
<gene>
    <name evidence="1" type="ORF">CAMP_LOCUS9665</name>
</gene>